<dbReference type="Proteomes" id="UP000011761">
    <property type="component" value="Unassembled WGS sequence"/>
</dbReference>
<dbReference type="RefSeq" id="XP_007675956.1">
    <property type="nucleotide sequence ID" value="XM_007677766.1"/>
</dbReference>
<dbReference type="AlphaFoldDB" id="M2NFD6"/>
<dbReference type="eggNOG" id="ENOG502SCZX">
    <property type="taxonomic scope" value="Eukaryota"/>
</dbReference>
<dbReference type="HOGENOM" id="CLU_608551_0_0_1"/>
<dbReference type="OMA" id="SDWFQGK"/>
<dbReference type="GeneID" id="19107666"/>
<organism evidence="3 4">
    <name type="scientific">Baudoinia panamericana (strain UAMH 10762)</name>
    <name type="common">Angels' share fungus</name>
    <name type="synonym">Baudoinia compniacensis (strain UAMH 10762)</name>
    <dbReference type="NCBI Taxonomy" id="717646"/>
    <lineage>
        <taxon>Eukaryota</taxon>
        <taxon>Fungi</taxon>
        <taxon>Dikarya</taxon>
        <taxon>Ascomycota</taxon>
        <taxon>Pezizomycotina</taxon>
        <taxon>Dothideomycetes</taxon>
        <taxon>Dothideomycetidae</taxon>
        <taxon>Mycosphaerellales</taxon>
        <taxon>Teratosphaeriaceae</taxon>
        <taxon>Baudoinia</taxon>
    </lineage>
</organism>
<dbReference type="EMBL" id="KB445554">
    <property type="protein sequence ID" value="EMC97700.1"/>
    <property type="molecule type" value="Genomic_DNA"/>
</dbReference>
<reference evidence="3 4" key="1">
    <citation type="journal article" date="2012" name="PLoS Pathog.">
        <title>Diverse lifestyles and strategies of plant pathogenesis encoded in the genomes of eighteen Dothideomycetes fungi.</title>
        <authorList>
            <person name="Ohm R.A."/>
            <person name="Feau N."/>
            <person name="Henrissat B."/>
            <person name="Schoch C.L."/>
            <person name="Horwitz B.A."/>
            <person name="Barry K.W."/>
            <person name="Condon B.J."/>
            <person name="Copeland A.C."/>
            <person name="Dhillon B."/>
            <person name="Glaser F."/>
            <person name="Hesse C.N."/>
            <person name="Kosti I."/>
            <person name="LaButti K."/>
            <person name="Lindquist E.A."/>
            <person name="Lucas S."/>
            <person name="Salamov A.A."/>
            <person name="Bradshaw R.E."/>
            <person name="Ciuffetti L."/>
            <person name="Hamelin R.C."/>
            <person name="Kema G.H.J."/>
            <person name="Lawrence C."/>
            <person name="Scott J.A."/>
            <person name="Spatafora J.W."/>
            <person name="Turgeon B.G."/>
            <person name="de Wit P.J.G.M."/>
            <person name="Zhong S."/>
            <person name="Goodwin S.B."/>
            <person name="Grigoriev I.V."/>
        </authorList>
    </citation>
    <scope>NUCLEOTIDE SEQUENCE [LARGE SCALE GENOMIC DNA]</scope>
    <source>
        <strain evidence="3 4">UAMH 10762</strain>
    </source>
</reference>
<sequence>MAFPSSYTRYQAVTNNTTTTTDSSTDYNSDTLYSTAYHGAGATKTITPTRQPLGSRLLSTFSSAQPAAAAAALSRQGSVLHSRAKSLAAFVPRLSTSNGATSPERTQQRHPVFGDLFNGESAPVRLGIPPSSPTKEESEFIMDYKPSLTERPTGPRRKSTAPTQGSTTITITTTTIPSSKPTWFTRRPTLPATPSATNPPTDKLLTLNINTALFPHGPADPLSPHAYNDLLLTATTLLSRLQTAYAEKVSYISSIQPEIDAQREEVEEAETRAQHLKMQLEDMSRQAQEQERAMREMALQLAGEKMKVQELREMAQNSIKLVRRSTDELADEVTPRRIKRASGSSAGNASDSGFESDLEYADSVTSAGAETPLTPPPTMTLTLTPAYDGHDWAATAVQPSTHYSRGSTASGCSRQAWNRHGGNASGSEARVGGQVAAWATVEQLRGENVQLRRQVDEMEGTLQGCIDLVSGGLKA</sequence>
<keyword evidence="1" id="KW-0175">Coiled coil</keyword>
<evidence type="ECO:0000313" key="3">
    <source>
        <dbReference type="EMBL" id="EMC97700.1"/>
    </source>
</evidence>
<accession>M2NFD6</accession>
<dbReference type="KEGG" id="bcom:BAUCODRAFT_122128"/>
<gene>
    <name evidence="3" type="ORF">BAUCODRAFT_122128</name>
</gene>
<protein>
    <submittedName>
        <fullName evidence="3">Uncharacterized protein</fullName>
    </submittedName>
</protein>
<dbReference type="OrthoDB" id="5377009at2759"/>
<evidence type="ECO:0000256" key="1">
    <source>
        <dbReference type="SAM" id="Coils"/>
    </source>
</evidence>
<feature type="coiled-coil region" evidence="1">
    <location>
        <begin position="259"/>
        <end position="300"/>
    </location>
</feature>
<feature type="compositionally biased region" description="Low complexity" evidence="2">
    <location>
        <begin position="341"/>
        <end position="353"/>
    </location>
</feature>
<evidence type="ECO:0000256" key="2">
    <source>
        <dbReference type="SAM" id="MobiDB-lite"/>
    </source>
</evidence>
<feature type="region of interest" description="Disordered" evidence="2">
    <location>
        <begin position="146"/>
        <end position="168"/>
    </location>
</feature>
<feature type="region of interest" description="Disordered" evidence="2">
    <location>
        <begin position="325"/>
        <end position="376"/>
    </location>
</feature>
<evidence type="ECO:0000313" key="4">
    <source>
        <dbReference type="Proteomes" id="UP000011761"/>
    </source>
</evidence>
<name>M2NFD6_BAUPA</name>
<keyword evidence="4" id="KW-1185">Reference proteome</keyword>
<proteinExistence type="predicted"/>